<feature type="domain" description="EngB-type G" evidence="10">
    <location>
        <begin position="22"/>
        <end position="194"/>
    </location>
</feature>
<keyword evidence="3" id="KW-0132">Cell division</keyword>
<sequence length="196" mass="21331">MSHPLQLSFVASAKRLADLPPSPSEVAFVGRSNVGKSSLVNALANRKQLARVSNTPGRTQSINLFVLPDGATVVDLPGYGYAAVPTREKRQWGPMIEHYLLERDCLQALLLLVDGEIGPTKLDLQMLDWVREHRITTVVVATKLDKVKPSRLAGRKQQVAAACRLDEGDVLWVSASKGTGIDALRSQVRTLLALAD</sequence>
<dbReference type="PROSITE" id="PS51706">
    <property type="entry name" value="G_ENGB"/>
    <property type="match status" value="1"/>
</dbReference>
<evidence type="ECO:0000256" key="2">
    <source>
        <dbReference type="ARBA" id="ARBA00009638"/>
    </source>
</evidence>
<dbReference type="InterPro" id="IPR027417">
    <property type="entry name" value="P-loop_NTPase"/>
</dbReference>
<dbReference type="SUPFAM" id="SSF52540">
    <property type="entry name" value="P-loop containing nucleoside triphosphate hydrolases"/>
    <property type="match status" value="1"/>
</dbReference>
<evidence type="ECO:0000256" key="8">
    <source>
        <dbReference type="ARBA" id="ARBA00023210"/>
    </source>
</evidence>
<evidence type="ECO:0000256" key="7">
    <source>
        <dbReference type="ARBA" id="ARBA00023134"/>
    </source>
</evidence>
<comment type="similarity">
    <text evidence="2">Belongs to the TRAFAC class TrmE-Era-EngA-EngB-Septin-like GTPase superfamily. EngB GTPase family.</text>
</comment>
<dbReference type="InterPro" id="IPR030393">
    <property type="entry name" value="G_ENGB_dom"/>
</dbReference>
<dbReference type="Pfam" id="PF01926">
    <property type="entry name" value="MMR_HSR1"/>
    <property type="match status" value="1"/>
</dbReference>
<protein>
    <submittedName>
        <fullName evidence="11">Unannotated protein</fullName>
    </submittedName>
</protein>
<dbReference type="GO" id="GO:0005525">
    <property type="term" value="F:GTP binding"/>
    <property type="evidence" value="ECO:0007669"/>
    <property type="project" value="UniProtKB-KW"/>
</dbReference>
<comment type="cofactor">
    <cofactor evidence="1">
        <name>Mg(2+)</name>
        <dbReference type="ChEBI" id="CHEBI:18420"/>
    </cofactor>
</comment>
<keyword evidence="6" id="KW-0460">Magnesium</keyword>
<evidence type="ECO:0000256" key="6">
    <source>
        <dbReference type="ARBA" id="ARBA00022842"/>
    </source>
</evidence>
<dbReference type="GO" id="GO:0046872">
    <property type="term" value="F:metal ion binding"/>
    <property type="evidence" value="ECO:0007669"/>
    <property type="project" value="UniProtKB-KW"/>
</dbReference>
<dbReference type="AlphaFoldDB" id="A0A6J6DJ50"/>
<dbReference type="PANTHER" id="PTHR11649">
    <property type="entry name" value="MSS1/TRME-RELATED GTP-BINDING PROTEIN"/>
    <property type="match status" value="1"/>
</dbReference>
<keyword evidence="7" id="KW-0342">GTP-binding</keyword>
<evidence type="ECO:0000313" key="11">
    <source>
        <dbReference type="EMBL" id="CAB4563326.1"/>
    </source>
</evidence>
<evidence type="ECO:0000256" key="9">
    <source>
        <dbReference type="ARBA" id="ARBA00023306"/>
    </source>
</evidence>
<keyword evidence="5" id="KW-0547">Nucleotide-binding</keyword>
<accession>A0A6J6DJ50</accession>
<dbReference type="EMBL" id="CAEZSR010000067">
    <property type="protein sequence ID" value="CAB4563326.1"/>
    <property type="molecule type" value="Genomic_DNA"/>
</dbReference>
<gene>
    <name evidence="11" type="ORF">UFOPK1493_01925</name>
</gene>
<dbReference type="GO" id="GO:0000917">
    <property type="term" value="P:division septum assembly"/>
    <property type="evidence" value="ECO:0007669"/>
    <property type="project" value="UniProtKB-KW"/>
</dbReference>
<evidence type="ECO:0000256" key="3">
    <source>
        <dbReference type="ARBA" id="ARBA00022618"/>
    </source>
</evidence>
<keyword evidence="8" id="KW-0717">Septation</keyword>
<dbReference type="NCBIfam" id="TIGR03598">
    <property type="entry name" value="GTPase_YsxC"/>
    <property type="match status" value="1"/>
</dbReference>
<dbReference type="HAMAP" id="MF_00321">
    <property type="entry name" value="GTPase_EngB"/>
    <property type="match status" value="1"/>
</dbReference>
<keyword evidence="4" id="KW-0479">Metal-binding</keyword>
<evidence type="ECO:0000256" key="4">
    <source>
        <dbReference type="ARBA" id="ARBA00022723"/>
    </source>
</evidence>
<proteinExistence type="inferred from homology"/>
<dbReference type="PANTHER" id="PTHR11649:SF13">
    <property type="entry name" value="ENGB-TYPE G DOMAIN-CONTAINING PROTEIN"/>
    <property type="match status" value="1"/>
</dbReference>
<reference evidence="11" key="1">
    <citation type="submission" date="2020-05" db="EMBL/GenBank/DDBJ databases">
        <authorList>
            <person name="Chiriac C."/>
            <person name="Salcher M."/>
            <person name="Ghai R."/>
            <person name="Kavagutti S V."/>
        </authorList>
    </citation>
    <scope>NUCLEOTIDE SEQUENCE</scope>
</reference>
<dbReference type="InterPro" id="IPR019987">
    <property type="entry name" value="GTP-bd_ribosome_bio_YsxC"/>
</dbReference>
<evidence type="ECO:0000259" key="10">
    <source>
        <dbReference type="PROSITE" id="PS51706"/>
    </source>
</evidence>
<name>A0A6J6DJ50_9ZZZZ</name>
<evidence type="ECO:0000256" key="5">
    <source>
        <dbReference type="ARBA" id="ARBA00022741"/>
    </source>
</evidence>
<dbReference type="InterPro" id="IPR006073">
    <property type="entry name" value="GTP-bd"/>
</dbReference>
<dbReference type="FunFam" id="3.40.50.300:FF:000098">
    <property type="entry name" value="Probable GTP-binding protein EngB"/>
    <property type="match status" value="1"/>
</dbReference>
<evidence type="ECO:0000256" key="1">
    <source>
        <dbReference type="ARBA" id="ARBA00001946"/>
    </source>
</evidence>
<organism evidence="11">
    <name type="scientific">freshwater metagenome</name>
    <dbReference type="NCBI Taxonomy" id="449393"/>
    <lineage>
        <taxon>unclassified sequences</taxon>
        <taxon>metagenomes</taxon>
        <taxon>ecological metagenomes</taxon>
    </lineage>
</organism>
<dbReference type="CDD" id="cd01876">
    <property type="entry name" value="YihA_EngB"/>
    <property type="match status" value="1"/>
</dbReference>
<keyword evidence="9" id="KW-0131">Cell cycle</keyword>
<dbReference type="Gene3D" id="3.40.50.300">
    <property type="entry name" value="P-loop containing nucleotide triphosphate hydrolases"/>
    <property type="match status" value="1"/>
</dbReference>